<keyword evidence="2" id="KW-1185">Reference proteome</keyword>
<organism evidence="1 2">
    <name type="scientific">Henosepilachna vigintioctopunctata</name>
    <dbReference type="NCBI Taxonomy" id="420089"/>
    <lineage>
        <taxon>Eukaryota</taxon>
        <taxon>Metazoa</taxon>
        <taxon>Ecdysozoa</taxon>
        <taxon>Arthropoda</taxon>
        <taxon>Hexapoda</taxon>
        <taxon>Insecta</taxon>
        <taxon>Pterygota</taxon>
        <taxon>Neoptera</taxon>
        <taxon>Endopterygota</taxon>
        <taxon>Coleoptera</taxon>
        <taxon>Polyphaga</taxon>
        <taxon>Cucujiformia</taxon>
        <taxon>Coccinelloidea</taxon>
        <taxon>Coccinellidae</taxon>
        <taxon>Epilachninae</taxon>
        <taxon>Epilachnini</taxon>
        <taxon>Henosepilachna</taxon>
    </lineage>
</organism>
<dbReference type="EMBL" id="JARQZJ010000094">
    <property type="protein sequence ID" value="KAK9885067.1"/>
    <property type="molecule type" value="Genomic_DNA"/>
</dbReference>
<evidence type="ECO:0000313" key="1">
    <source>
        <dbReference type="EMBL" id="KAK9885067.1"/>
    </source>
</evidence>
<name>A0AAW1UX39_9CUCU</name>
<reference evidence="1 2" key="1">
    <citation type="submission" date="2023-03" db="EMBL/GenBank/DDBJ databases">
        <title>Genome insight into feeding habits of ladybird beetles.</title>
        <authorList>
            <person name="Li H.-S."/>
            <person name="Huang Y.-H."/>
            <person name="Pang H."/>
        </authorList>
    </citation>
    <scope>NUCLEOTIDE SEQUENCE [LARGE SCALE GENOMIC DNA]</scope>
    <source>
        <strain evidence="1">SYSU_2023b</strain>
        <tissue evidence="1">Whole body</tissue>
    </source>
</reference>
<dbReference type="Proteomes" id="UP001431783">
    <property type="component" value="Unassembled WGS sequence"/>
</dbReference>
<gene>
    <name evidence="1" type="ORF">WA026_009290</name>
</gene>
<proteinExistence type="predicted"/>
<evidence type="ECO:0000313" key="2">
    <source>
        <dbReference type="Proteomes" id="UP001431783"/>
    </source>
</evidence>
<protein>
    <submittedName>
        <fullName evidence="1">Uncharacterized protein</fullName>
    </submittedName>
</protein>
<sequence length="107" mass="11727">MFQAKVPFCCCKNEQIRNSASVRDGFDFDTEAKYRREGAMFSIETGGSKEILEDIGNQILNARVAQNRPLLPSSELEESTNTPTSAFAPLSAITDNVSSQKFDVSAS</sequence>
<dbReference type="AlphaFoldDB" id="A0AAW1UX39"/>
<comment type="caution">
    <text evidence="1">The sequence shown here is derived from an EMBL/GenBank/DDBJ whole genome shotgun (WGS) entry which is preliminary data.</text>
</comment>
<accession>A0AAW1UX39</accession>